<accession>A0AAF1A2F3</accession>
<gene>
    <name evidence="2" type="ORF">MTR67_051783</name>
</gene>
<dbReference type="AlphaFoldDB" id="A0AAF1A2F3"/>
<evidence type="ECO:0000259" key="1">
    <source>
        <dbReference type="Pfam" id="PF17919"/>
    </source>
</evidence>
<sequence>MGVFSSIRSQIMVLNQNKFFTVISYYGQKGFQELKDRLTFNLVFTLSEGSNGFVVYYDASTIGLGSFLMQNGKVIFYASRQLNIHKKKLSYR</sequence>
<dbReference type="InterPro" id="IPR041577">
    <property type="entry name" value="RT_RNaseH_2"/>
</dbReference>
<dbReference type="EMBL" id="CP133623">
    <property type="protein sequence ID" value="WMV58398.1"/>
    <property type="molecule type" value="Genomic_DNA"/>
</dbReference>
<name>A0AAF1A2F3_SOLVR</name>
<dbReference type="Pfam" id="PF17919">
    <property type="entry name" value="RT_RNaseH_2"/>
    <property type="match status" value="1"/>
</dbReference>
<dbReference type="SUPFAM" id="SSF56672">
    <property type="entry name" value="DNA/RNA polymerases"/>
    <property type="match status" value="1"/>
</dbReference>
<feature type="domain" description="Reverse transcriptase/retrotransposon-derived protein RNase H-like" evidence="1">
    <location>
        <begin position="28"/>
        <end position="90"/>
    </location>
</feature>
<protein>
    <recommendedName>
        <fullName evidence="1">Reverse transcriptase/retrotransposon-derived protein RNase H-like domain-containing protein</fullName>
    </recommendedName>
</protein>
<evidence type="ECO:0000313" key="3">
    <source>
        <dbReference type="Proteomes" id="UP001234989"/>
    </source>
</evidence>
<dbReference type="Proteomes" id="UP001234989">
    <property type="component" value="Chromosome 12"/>
</dbReference>
<evidence type="ECO:0000313" key="2">
    <source>
        <dbReference type="EMBL" id="WMV58398.1"/>
    </source>
</evidence>
<reference evidence="2" key="1">
    <citation type="submission" date="2023-08" db="EMBL/GenBank/DDBJ databases">
        <title>A de novo genome assembly of Solanum verrucosum Schlechtendal, a Mexican diploid species geographically isolated from the other diploid A-genome species in potato relatives.</title>
        <authorList>
            <person name="Hosaka K."/>
        </authorList>
    </citation>
    <scope>NUCLEOTIDE SEQUENCE</scope>
    <source>
        <tissue evidence="2">Young leaves</tissue>
    </source>
</reference>
<organism evidence="2 3">
    <name type="scientific">Solanum verrucosum</name>
    <dbReference type="NCBI Taxonomy" id="315347"/>
    <lineage>
        <taxon>Eukaryota</taxon>
        <taxon>Viridiplantae</taxon>
        <taxon>Streptophyta</taxon>
        <taxon>Embryophyta</taxon>
        <taxon>Tracheophyta</taxon>
        <taxon>Spermatophyta</taxon>
        <taxon>Magnoliopsida</taxon>
        <taxon>eudicotyledons</taxon>
        <taxon>Gunneridae</taxon>
        <taxon>Pentapetalae</taxon>
        <taxon>asterids</taxon>
        <taxon>lamiids</taxon>
        <taxon>Solanales</taxon>
        <taxon>Solanaceae</taxon>
        <taxon>Solanoideae</taxon>
        <taxon>Solaneae</taxon>
        <taxon>Solanum</taxon>
    </lineage>
</organism>
<dbReference type="InterPro" id="IPR043502">
    <property type="entry name" value="DNA/RNA_pol_sf"/>
</dbReference>
<keyword evidence="3" id="KW-1185">Reference proteome</keyword>
<proteinExistence type="predicted"/>